<evidence type="ECO:0000313" key="4">
    <source>
        <dbReference type="Proteomes" id="UP000008810"/>
    </source>
</evidence>
<dbReference type="AlphaFoldDB" id="A0A2K2CYT0"/>
<evidence type="ECO:0000313" key="2">
    <source>
        <dbReference type="EMBL" id="PNT67186.1"/>
    </source>
</evidence>
<reference evidence="2" key="2">
    <citation type="submission" date="2017-06" db="EMBL/GenBank/DDBJ databases">
        <title>WGS assembly of Brachypodium distachyon.</title>
        <authorList>
            <consortium name="The International Brachypodium Initiative"/>
            <person name="Lucas S."/>
            <person name="Harmon-Smith M."/>
            <person name="Lail K."/>
            <person name="Tice H."/>
            <person name="Grimwood J."/>
            <person name="Bruce D."/>
            <person name="Barry K."/>
            <person name="Shu S."/>
            <person name="Lindquist E."/>
            <person name="Wang M."/>
            <person name="Pitluck S."/>
            <person name="Vogel J.P."/>
            <person name="Garvin D.F."/>
            <person name="Mockler T.C."/>
            <person name="Schmutz J."/>
            <person name="Rokhsar D."/>
            <person name="Bevan M.W."/>
        </authorList>
    </citation>
    <scope>NUCLEOTIDE SEQUENCE</scope>
    <source>
        <strain evidence="2">Bd21</strain>
    </source>
</reference>
<reference evidence="2 3" key="1">
    <citation type="journal article" date="2010" name="Nature">
        <title>Genome sequencing and analysis of the model grass Brachypodium distachyon.</title>
        <authorList>
            <consortium name="International Brachypodium Initiative"/>
        </authorList>
    </citation>
    <scope>NUCLEOTIDE SEQUENCE [LARGE SCALE GENOMIC DNA]</scope>
    <source>
        <strain evidence="2 3">Bd21</strain>
    </source>
</reference>
<gene>
    <name evidence="2" type="ORF">BRADI_3g22335v3</name>
</gene>
<dbReference type="InParanoid" id="A0A2K2CYT0"/>
<name>A0A2K2CYT0_BRADI</name>
<feature type="compositionally biased region" description="Pro residues" evidence="1">
    <location>
        <begin position="71"/>
        <end position="80"/>
    </location>
</feature>
<dbReference type="Gramene" id="PNT67186">
    <property type="protein sequence ID" value="PNT67186"/>
    <property type="gene ID" value="BRADI_3g22335v3"/>
</dbReference>
<dbReference type="EnsemblPlants" id="PNT67186">
    <property type="protein sequence ID" value="PNT67186"/>
    <property type="gene ID" value="BRADI_3g22335v3"/>
</dbReference>
<accession>A0A2K2CYT0</accession>
<evidence type="ECO:0000313" key="3">
    <source>
        <dbReference type="EnsemblPlants" id="PNT67186"/>
    </source>
</evidence>
<dbReference type="Proteomes" id="UP000008810">
    <property type="component" value="Chromosome 3"/>
</dbReference>
<protein>
    <submittedName>
        <fullName evidence="2 3">Uncharacterized protein</fullName>
    </submittedName>
</protein>
<proteinExistence type="predicted"/>
<evidence type="ECO:0000256" key="1">
    <source>
        <dbReference type="SAM" id="MobiDB-lite"/>
    </source>
</evidence>
<keyword evidence="4" id="KW-1185">Reference proteome</keyword>
<dbReference type="EMBL" id="CM000882">
    <property type="protein sequence ID" value="PNT67186.1"/>
    <property type="molecule type" value="Genomic_DNA"/>
</dbReference>
<feature type="region of interest" description="Disordered" evidence="1">
    <location>
        <begin position="55"/>
        <end position="80"/>
    </location>
</feature>
<organism evidence="2">
    <name type="scientific">Brachypodium distachyon</name>
    <name type="common">Purple false brome</name>
    <name type="synonym">Trachynia distachya</name>
    <dbReference type="NCBI Taxonomy" id="15368"/>
    <lineage>
        <taxon>Eukaryota</taxon>
        <taxon>Viridiplantae</taxon>
        <taxon>Streptophyta</taxon>
        <taxon>Embryophyta</taxon>
        <taxon>Tracheophyta</taxon>
        <taxon>Spermatophyta</taxon>
        <taxon>Magnoliopsida</taxon>
        <taxon>Liliopsida</taxon>
        <taxon>Poales</taxon>
        <taxon>Poaceae</taxon>
        <taxon>BOP clade</taxon>
        <taxon>Pooideae</taxon>
        <taxon>Stipodae</taxon>
        <taxon>Brachypodieae</taxon>
        <taxon>Brachypodium</taxon>
    </lineage>
</organism>
<sequence length="80" mass="9276">MISSRFLVSIDRNRALAYLLGISLPKSRSRFQKKREKSHKLYLNPDHRHLLCFSMTPPRRASGGRRSPLGRPAPPVFFKE</sequence>
<reference evidence="3" key="3">
    <citation type="submission" date="2018-08" db="UniProtKB">
        <authorList>
            <consortium name="EnsemblPlants"/>
        </authorList>
    </citation>
    <scope>IDENTIFICATION</scope>
    <source>
        <strain evidence="3">cv. Bd21</strain>
    </source>
</reference>
<feature type="compositionally biased region" description="Low complexity" evidence="1">
    <location>
        <begin position="57"/>
        <end position="70"/>
    </location>
</feature>